<keyword evidence="6" id="KW-1185">Reference proteome</keyword>
<dbReference type="RefSeq" id="WP_166985730.1">
    <property type="nucleotide sequence ID" value="NZ_CP061169.1"/>
</dbReference>
<dbReference type="InterPro" id="IPR018356">
    <property type="entry name" value="Tscrpt_reg_HTH_DeoR_CS"/>
</dbReference>
<dbReference type="Gene3D" id="1.10.10.10">
    <property type="entry name" value="Winged helix-like DNA-binding domain superfamily/Winged helix DNA-binding domain"/>
    <property type="match status" value="1"/>
</dbReference>
<dbReference type="InterPro" id="IPR001034">
    <property type="entry name" value="DeoR_HTH"/>
</dbReference>
<evidence type="ECO:0000256" key="2">
    <source>
        <dbReference type="ARBA" id="ARBA00023125"/>
    </source>
</evidence>
<keyword evidence="2" id="KW-0238">DNA-binding</keyword>
<dbReference type="Pfam" id="PF08220">
    <property type="entry name" value="HTH_DeoR"/>
    <property type="match status" value="1"/>
</dbReference>
<keyword evidence="3" id="KW-0804">Transcription</keyword>
<dbReference type="PROSITE" id="PS51000">
    <property type="entry name" value="HTH_DEOR_2"/>
    <property type="match status" value="1"/>
</dbReference>
<protein>
    <submittedName>
        <fullName evidence="5">DeoR/GlpR family transcriptional regulator</fullName>
    </submittedName>
</protein>
<evidence type="ECO:0000259" key="4">
    <source>
        <dbReference type="PROSITE" id="PS51000"/>
    </source>
</evidence>
<dbReference type="Gene3D" id="3.40.50.2300">
    <property type="match status" value="2"/>
</dbReference>
<evidence type="ECO:0000313" key="6">
    <source>
        <dbReference type="Proteomes" id="UP000662814"/>
    </source>
</evidence>
<gene>
    <name evidence="5" type="ORF">HCR76_00990</name>
</gene>
<dbReference type="Pfam" id="PF13377">
    <property type="entry name" value="Peripla_BP_3"/>
    <property type="match status" value="1"/>
</dbReference>
<feature type="domain" description="HTH deoR-type" evidence="4">
    <location>
        <begin position="9"/>
        <end position="64"/>
    </location>
</feature>
<dbReference type="PANTHER" id="PTHR30146">
    <property type="entry name" value="LACI-RELATED TRANSCRIPTIONAL REPRESSOR"/>
    <property type="match status" value="1"/>
</dbReference>
<evidence type="ECO:0000313" key="5">
    <source>
        <dbReference type="EMBL" id="QPZ38716.1"/>
    </source>
</evidence>
<dbReference type="InterPro" id="IPR036390">
    <property type="entry name" value="WH_DNA-bd_sf"/>
</dbReference>
<dbReference type="PROSITE" id="PS00894">
    <property type="entry name" value="HTH_DEOR_1"/>
    <property type="match status" value="1"/>
</dbReference>
<dbReference type="InterPro" id="IPR036388">
    <property type="entry name" value="WH-like_DNA-bd_sf"/>
</dbReference>
<accession>A0ABX6YJY2</accession>
<dbReference type="CDD" id="cd06267">
    <property type="entry name" value="PBP1_LacI_sugar_binding-like"/>
    <property type="match status" value="1"/>
</dbReference>
<dbReference type="InterPro" id="IPR028082">
    <property type="entry name" value="Peripla_BP_I"/>
</dbReference>
<organism evidence="5 6">
    <name type="scientific">Paramicrobacterium chengjingii</name>
    <dbReference type="NCBI Taxonomy" id="2769067"/>
    <lineage>
        <taxon>Bacteria</taxon>
        <taxon>Bacillati</taxon>
        <taxon>Actinomycetota</taxon>
        <taxon>Actinomycetes</taxon>
        <taxon>Micrococcales</taxon>
        <taxon>Microbacteriaceae</taxon>
        <taxon>Paramicrobacterium</taxon>
    </lineage>
</organism>
<proteinExistence type="predicted"/>
<dbReference type="SMART" id="SM00420">
    <property type="entry name" value="HTH_DEOR"/>
    <property type="match status" value="1"/>
</dbReference>
<evidence type="ECO:0000256" key="1">
    <source>
        <dbReference type="ARBA" id="ARBA00023015"/>
    </source>
</evidence>
<sequence length="362" mass="38345">MNEPNAPLAASRRKAILRALASAGSVRITALTDQLGVTAVTLRRDLKLMEAEGLLLRVHGGAVPPEGGIVADAVERRTTISTVGVLVPSLSYYWPGVVRGIEERASSNGARVLVRGTSYELQDERPVLQRMVEREGADAFIVAPNTDTPHAGDVVEWLHDTGLPFVLAERDATMPVDSTPAESVTTDHALGAAMAAHHLAELGHRRLSLITTQDSPTSRKIISGWRPGCASVNVTATEHVVADHRTPEFGTSAARILDRLKDEGVTGVLIHPDAVALAIVDLALARGLSIPGDLSVIAYDDEIARLGSPALTAVHPPRFELGRTAYDLLLGRLADPDRAAHRVLLSPSLNVRASAAAPGTPS</sequence>
<keyword evidence="1" id="KW-0805">Transcription regulation</keyword>
<evidence type="ECO:0000256" key="3">
    <source>
        <dbReference type="ARBA" id="ARBA00023163"/>
    </source>
</evidence>
<dbReference type="Proteomes" id="UP000662814">
    <property type="component" value="Chromosome"/>
</dbReference>
<dbReference type="SUPFAM" id="SSF46785">
    <property type="entry name" value="Winged helix' DNA-binding domain"/>
    <property type="match status" value="1"/>
</dbReference>
<dbReference type="InterPro" id="IPR046335">
    <property type="entry name" value="LacI/GalR-like_sensor"/>
</dbReference>
<dbReference type="EMBL" id="CP061169">
    <property type="protein sequence ID" value="QPZ38716.1"/>
    <property type="molecule type" value="Genomic_DNA"/>
</dbReference>
<dbReference type="PANTHER" id="PTHR30146:SF109">
    <property type="entry name" value="HTH-TYPE TRANSCRIPTIONAL REGULATOR GALS"/>
    <property type="match status" value="1"/>
</dbReference>
<name>A0ABX6YJY2_9MICO</name>
<reference evidence="5 6" key="1">
    <citation type="submission" date="2020-12" db="EMBL/GenBank/DDBJ databases">
        <title>Microbacterium sp. HY060.</title>
        <authorList>
            <person name="Zhou J."/>
        </authorList>
    </citation>
    <scope>NUCLEOTIDE SEQUENCE [LARGE SCALE GENOMIC DNA]</scope>
    <source>
        <strain evidence="5 6">HY60</strain>
    </source>
</reference>
<dbReference type="PRINTS" id="PR00037">
    <property type="entry name" value="HTHLACR"/>
</dbReference>
<dbReference type="SUPFAM" id="SSF53822">
    <property type="entry name" value="Periplasmic binding protein-like I"/>
    <property type="match status" value="1"/>
</dbReference>